<evidence type="ECO:0000313" key="3">
    <source>
        <dbReference type="Proteomes" id="UP000264960"/>
    </source>
</evidence>
<organism evidence="2 3">
    <name type="scientific">Bacillus pumilus</name>
    <name type="common">Bacillus mesentericus</name>
    <dbReference type="NCBI Taxonomy" id="1408"/>
    <lineage>
        <taxon>Bacteria</taxon>
        <taxon>Bacillati</taxon>
        <taxon>Bacillota</taxon>
        <taxon>Bacilli</taxon>
        <taxon>Bacillales</taxon>
        <taxon>Bacillaceae</taxon>
        <taxon>Bacillus</taxon>
    </lineage>
</organism>
<dbReference type="RefSeq" id="WP_117728808.1">
    <property type="nucleotide sequence ID" value="NZ_CP027116.1"/>
</dbReference>
<dbReference type="Proteomes" id="UP000264960">
    <property type="component" value="Chromosome"/>
</dbReference>
<gene>
    <name evidence="2" type="ORF">C5695_02275</name>
</gene>
<evidence type="ECO:0000259" key="1">
    <source>
        <dbReference type="Pfam" id="PF03417"/>
    </source>
</evidence>
<evidence type="ECO:0000313" key="2">
    <source>
        <dbReference type="EMBL" id="AVM22733.1"/>
    </source>
</evidence>
<accession>A0AAD0HK34</accession>
<dbReference type="CDD" id="cd01935">
    <property type="entry name" value="Ntn_CGH_like"/>
    <property type="match status" value="1"/>
</dbReference>
<feature type="domain" description="Peptidase C45 hydrolase" evidence="1">
    <location>
        <begin position="103"/>
        <end position="324"/>
    </location>
</feature>
<reference evidence="2 3" key="1">
    <citation type="submission" date="2018-02" db="EMBL/GenBank/DDBJ databases">
        <title>The complete genome of two Bacillus pumilus strains from Cuatro Cienegas, Coahuila, Mexico.</title>
        <authorList>
            <person name="Zarza E."/>
            <person name="Alcaraz L.D."/>
            <person name="Aguilar-Salinas B."/>
            <person name="Islas A."/>
            <person name="Olmedo-Alvarez G."/>
        </authorList>
    </citation>
    <scope>NUCLEOTIDE SEQUENCE [LARGE SCALE GENOMIC DNA]</scope>
    <source>
        <strain evidence="2 3">145</strain>
    </source>
</reference>
<dbReference type="PANTHER" id="PTHR34180:SF1">
    <property type="entry name" value="BETA-ALANYL-DOPAMINE_CARCININE HYDROLASE"/>
    <property type="match status" value="1"/>
</dbReference>
<dbReference type="InterPro" id="IPR047801">
    <property type="entry name" value="Peptidase_C45"/>
</dbReference>
<dbReference type="InterPro" id="IPR029055">
    <property type="entry name" value="Ntn_hydrolases_N"/>
</dbReference>
<dbReference type="SUPFAM" id="SSF56235">
    <property type="entry name" value="N-terminal nucleophile aminohydrolases (Ntn hydrolases)"/>
    <property type="match status" value="1"/>
</dbReference>
<name>A0AAD0HK34_BACPU</name>
<dbReference type="PANTHER" id="PTHR34180">
    <property type="entry name" value="PEPTIDASE C45"/>
    <property type="match status" value="1"/>
</dbReference>
<dbReference type="Pfam" id="PF03417">
    <property type="entry name" value="AAT"/>
    <property type="match status" value="1"/>
</dbReference>
<dbReference type="GO" id="GO:0016787">
    <property type="term" value="F:hydrolase activity"/>
    <property type="evidence" value="ECO:0007669"/>
    <property type="project" value="UniProtKB-KW"/>
</dbReference>
<protein>
    <submittedName>
        <fullName evidence="2">Choloylglycine hydrolase</fullName>
    </submittedName>
</protein>
<dbReference type="Gene3D" id="3.60.60.10">
    <property type="entry name" value="Penicillin V Acylase, Chain A"/>
    <property type="match status" value="1"/>
</dbReference>
<dbReference type="InterPro" id="IPR047794">
    <property type="entry name" value="C45_proenzyme-like"/>
</dbReference>
<keyword evidence="2" id="KW-0378">Hydrolase</keyword>
<dbReference type="AlphaFoldDB" id="A0AAD0HK34"/>
<sequence length="360" mass="40318">MEGISAYFHEMTGTAYEVGKQQAVWLKENPLLKTQYIRTEPASKEAVEETKQLIHPYLPQLDEEIAGFCDELQLDERYLNFFYSSHLQPGCSHCVRQGNMATGQQTVMLRNYDFSPIFDDMRLVTTHVKGSAYHTGSSLLLFGRSDGMNAHGLSVTFSACGPPIGNEPGLKPPAIAGLQVYHVIRSVLEYCKTVEEAICSIQEMPVASNVHIMLADRKGEAAVIEIIDGRKIVRRPEAGYIAATNHPIADQTAKGMTKHHSVVRYDLLIEALNEQQTSDSLVKLFQTEYPAGLTVHNYEELFGTMRTVIFRPEEGTIDYCFGSPVYNPTYSLKAGGSLPFHEQKVQFHQVDYGPSFWRSV</sequence>
<dbReference type="EMBL" id="CP027116">
    <property type="protein sequence ID" value="AVM22733.1"/>
    <property type="molecule type" value="Genomic_DNA"/>
</dbReference>
<dbReference type="NCBIfam" id="NF040521">
    <property type="entry name" value="C45_proenzyme"/>
    <property type="match status" value="1"/>
</dbReference>
<dbReference type="InterPro" id="IPR005079">
    <property type="entry name" value="Peptidase_C45_hydrolase"/>
</dbReference>
<proteinExistence type="predicted"/>